<keyword evidence="2 5" id="KW-0479">Metal-binding</keyword>
<sequence>MRAVTWQGVNEVGVETVPDPTILNDRDVVLKVTRTTTCGSDLHLIGGYIPAMRTGDVIGHEFMGEVVEVGAEVRDRRVGDRVVVNSFIACGTCWYCRQELYSLCDNGNPNPGITEGLWGQSPGGCFGYSHAVGGFAGSHAEYVRVPYADVGTFVVPEEVSDDRALFASDAVSTGWMGADLAGTKPGDTVAVWGAGGVGQMAARAAMLLGAEQVVVIDRLPERLAQVRRHVGAEVVDYSTTDVMAELRERTGGRGPDVCIEAVGMEAHSPGVHGVYDQVKQQLRLQTDRPSAVREAILACRKGGSVFVLGVFAGPVDKFPLGAAMNKGLTLRGAQVHGQRYTPRILEHMARGELTTEHLATHVMPLEDAARGYELFKSKEDGCVRAVFLP</sequence>
<comment type="similarity">
    <text evidence="5">Belongs to the zinc-containing alcohol dehydrogenase family.</text>
</comment>
<dbReference type="RefSeq" id="WP_091108799.1">
    <property type="nucleotide sequence ID" value="NZ_FOWQ01000002.1"/>
</dbReference>
<dbReference type="CDD" id="cd08283">
    <property type="entry name" value="FDH_like_1"/>
    <property type="match status" value="1"/>
</dbReference>
<keyword evidence="9" id="KW-1185">Reference proteome</keyword>
<dbReference type="OrthoDB" id="3399630at2"/>
<keyword evidence="4" id="KW-0560">Oxidoreductase</keyword>
<gene>
    <name evidence="8" type="ORF">SAMN05660464_1968</name>
</gene>
<dbReference type="STRING" id="1523247.SAMN05660464_1968"/>
<dbReference type="GO" id="GO:0008270">
    <property type="term" value="F:zinc ion binding"/>
    <property type="evidence" value="ECO:0007669"/>
    <property type="project" value="InterPro"/>
</dbReference>
<dbReference type="InterPro" id="IPR011032">
    <property type="entry name" value="GroES-like_sf"/>
</dbReference>
<comment type="cofactor">
    <cofactor evidence="1 5">
        <name>Zn(2+)</name>
        <dbReference type="ChEBI" id="CHEBI:29105"/>
    </cofactor>
</comment>
<name>A0A1I5LY61_9ACTN</name>
<proteinExistence type="inferred from homology"/>
<dbReference type="InterPro" id="IPR036291">
    <property type="entry name" value="NAD(P)-bd_dom_sf"/>
</dbReference>
<evidence type="ECO:0000256" key="5">
    <source>
        <dbReference type="RuleBase" id="RU361277"/>
    </source>
</evidence>
<evidence type="ECO:0000259" key="7">
    <source>
        <dbReference type="Pfam" id="PF08240"/>
    </source>
</evidence>
<dbReference type="Pfam" id="PF00107">
    <property type="entry name" value="ADH_zinc_N"/>
    <property type="match status" value="1"/>
</dbReference>
<dbReference type="Gene3D" id="3.40.50.720">
    <property type="entry name" value="NAD(P)-binding Rossmann-like Domain"/>
    <property type="match status" value="1"/>
</dbReference>
<dbReference type="GO" id="GO:0016491">
    <property type="term" value="F:oxidoreductase activity"/>
    <property type="evidence" value="ECO:0007669"/>
    <property type="project" value="UniProtKB-KW"/>
</dbReference>
<dbReference type="SUPFAM" id="SSF50129">
    <property type="entry name" value="GroES-like"/>
    <property type="match status" value="1"/>
</dbReference>
<dbReference type="SUPFAM" id="SSF51735">
    <property type="entry name" value="NAD(P)-binding Rossmann-fold domains"/>
    <property type="match status" value="1"/>
</dbReference>
<dbReference type="PANTHER" id="PTHR42813">
    <property type="entry name" value="ZINC-TYPE ALCOHOL DEHYDROGENASE-LIKE"/>
    <property type="match status" value="1"/>
</dbReference>
<evidence type="ECO:0000313" key="9">
    <source>
        <dbReference type="Proteomes" id="UP000198857"/>
    </source>
</evidence>
<dbReference type="PANTHER" id="PTHR42813:SF2">
    <property type="entry name" value="DEHYDROGENASE, ZINC-CONTAINING, PUTATIVE (AFU_ORTHOLOGUE AFUA_2G02810)-RELATED"/>
    <property type="match status" value="1"/>
</dbReference>
<dbReference type="EMBL" id="FOWQ01000002">
    <property type="protein sequence ID" value="SFP01701.1"/>
    <property type="molecule type" value="Genomic_DNA"/>
</dbReference>
<organism evidence="8 9">
    <name type="scientific">Geodermatophilus dictyosporus</name>
    <dbReference type="NCBI Taxonomy" id="1523247"/>
    <lineage>
        <taxon>Bacteria</taxon>
        <taxon>Bacillati</taxon>
        <taxon>Actinomycetota</taxon>
        <taxon>Actinomycetes</taxon>
        <taxon>Geodermatophilales</taxon>
        <taxon>Geodermatophilaceae</taxon>
        <taxon>Geodermatophilus</taxon>
    </lineage>
</organism>
<protein>
    <submittedName>
        <fullName evidence="8">Threonine dehydrogenase</fullName>
    </submittedName>
</protein>
<dbReference type="InterPro" id="IPR013154">
    <property type="entry name" value="ADH-like_N"/>
</dbReference>
<dbReference type="PROSITE" id="PS00059">
    <property type="entry name" value="ADH_ZINC"/>
    <property type="match status" value="1"/>
</dbReference>
<evidence type="ECO:0000256" key="3">
    <source>
        <dbReference type="ARBA" id="ARBA00022833"/>
    </source>
</evidence>
<evidence type="ECO:0000259" key="6">
    <source>
        <dbReference type="Pfam" id="PF00107"/>
    </source>
</evidence>
<dbReference type="AlphaFoldDB" id="A0A1I5LY61"/>
<accession>A0A1I5LY61</accession>
<keyword evidence="3 5" id="KW-0862">Zinc</keyword>
<dbReference type="Pfam" id="PF08240">
    <property type="entry name" value="ADH_N"/>
    <property type="match status" value="1"/>
</dbReference>
<evidence type="ECO:0000256" key="1">
    <source>
        <dbReference type="ARBA" id="ARBA00001947"/>
    </source>
</evidence>
<dbReference type="Proteomes" id="UP000198857">
    <property type="component" value="Unassembled WGS sequence"/>
</dbReference>
<dbReference type="InterPro" id="IPR013149">
    <property type="entry name" value="ADH-like_C"/>
</dbReference>
<dbReference type="Gene3D" id="3.90.180.10">
    <property type="entry name" value="Medium-chain alcohol dehydrogenases, catalytic domain"/>
    <property type="match status" value="1"/>
</dbReference>
<feature type="domain" description="Alcohol dehydrogenase-like C-terminal" evidence="6">
    <location>
        <begin position="196"/>
        <end position="265"/>
    </location>
</feature>
<dbReference type="InterPro" id="IPR002328">
    <property type="entry name" value="ADH_Zn_CS"/>
</dbReference>
<evidence type="ECO:0000256" key="4">
    <source>
        <dbReference type="ARBA" id="ARBA00023002"/>
    </source>
</evidence>
<reference evidence="9" key="1">
    <citation type="submission" date="2016-10" db="EMBL/GenBank/DDBJ databases">
        <authorList>
            <person name="Varghese N."/>
            <person name="Submissions S."/>
        </authorList>
    </citation>
    <scope>NUCLEOTIDE SEQUENCE [LARGE SCALE GENOMIC DNA]</scope>
    <source>
        <strain evidence="9">DSM 44208</strain>
    </source>
</reference>
<feature type="domain" description="Alcohol dehydrogenase-like N-terminal" evidence="7">
    <location>
        <begin position="25"/>
        <end position="150"/>
    </location>
</feature>
<evidence type="ECO:0000313" key="8">
    <source>
        <dbReference type="EMBL" id="SFP01701.1"/>
    </source>
</evidence>
<evidence type="ECO:0000256" key="2">
    <source>
        <dbReference type="ARBA" id="ARBA00022723"/>
    </source>
</evidence>